<sequence>MIPSICNCVALYHNDLFFYAGSDVVTRSFVRLNSTHSPRSLHLVSSIR</sequence>
<evidence type="ECO:0000313" key="1">
    <source>
        <dbReference type="EMBL" id="CDW19922.1"/>
    </source>
</evidence>
<dbReference type="AlphaFoldDB" id="A0A0K2T2W8"/>
<proteinExistence type="predicted"/>
<organism evidence="1">
    <name type="scientific">Lepeophtheirus salmonis</name>
    <name type="common">Salmon louse</name>
    <name type="synonym">Caligus salmonis</name>
    <dbReference type="NCBI Taxonomy" id="72036"/>
    <lineage>
        <taxon>Eukaryota</taxon>
        <taxon>Metazoa</taxon>
        <taxon>Ecdysozoa</taxon>
        <taxon>Arthropoda</taxon>
        <taxon>Crustacea</taxon>
        <taxon>Multicrustacea</taxon>
        <taxon>Hexanauplia</taxon>
        <taxon>Copepoda</taxon>
        <taxon>Siphonostomatoida</taxon>
        <taxon>Caligidae</taxon>
        <taxon>Lepeophtheirus</taxon>
    </lineage>
</organism>
<dbReference type="EMBL" id="HACA01002561">
    <property type="protein sequence ID" value="CDW19922.1"/>
    <property type="molecule type" value="Transcribed_RNA"/>
</dbReference>
<accession>A0A0K2T2W8</accession>
<protein>
    <submittedName>
        <fullName evidence="1">Uncharacterized protein</fullName>
    </submittedName>
</protein>
<reference evidence="1" key="1">
    <citation type="submission" date="2014-05" db="EMBL/GenBank/DDBJ databases">
        <authorList>
            <person name="Chronopoulou M."/>
        </authorList>
    </citation>
    <scope>NUCLEOTIDE SEQUENCE</scope>
    <source>
        <tissue evidence="1">Whole organism</tissue>
    </source>
</reference>
<name>A0A0K2T2W8_LEPSM</name>